<name>A0A0M9ABY8_THEAQ</name>
<dbReference type="Proteomes" id="UP000037685">
    <property type="component" value="Unassembled WGS sequence"/>
</dbReference>
<feature type="compositionally biased region" description="Basic and acidic residues" evidence="1">
    <location>
        <begin position="201"/>
        <end position="215"/>
    </location>
</feature>
<evidence type="ECO:0000256" key="1">
    <source>
        <dbReference type="SAM" id="MobiDB-lite"/>
    </source>
</evidence>
<sequence length="303" mass="29591">MAFGHPARGGEAGAVPVPGPRGVPAAPGGERLLVHFPRGPGRGGGGAGGLPGPLAPGVREGREGLHPLPLRAGHLPLDPAPGPGVGKPGGGAGAVCGARGDGPGLLRHAGPAGPPLLRDAPGEPTPGSVLGGGLSPFRGGSAGDGAGGGGALPGPGVAGDGLRGLHHRPRPPHRGPAPGPGPGLGLHLPGRPEGPGGVLRARPELRVRPLRERPGGDALGRALHRRRGGGGGDLPPQKLAGGGLHEHHLLRPGRPGPGPGVRLRDHAEGDGVRAGHLEPHQLRLQHDRECGGGASVQRGGGDL</sequence>
<evidence type="ECO:0000313" key="2">
    <source>
        <dbReference type="EMBL" id="KOX88939.1"/>
    </source>
</evidence>
<feature type="compositionally biased region" description="Basic residues" evidence="1">
    <location>
        <begin position="164"/>
        <end position="173"/>
    </location>
</feature>
<evidence type="ECO:0000313" key="3">
    <source>
        <dbReference type="Proteomes" id="UP000037685"/>
    </source>
</evidence>
<gene>
    <name evidence="2" type="ORF">BVI061214_02362</name>
</gene>
<dbReference type="EMBL" id="LHCI01000107">
    <property type="protein sequence ID" value="KOX88939.1"/>
    <property type="molecule type" value="Genomic_DNA"/>
</dbReference>
<proteinExistence type="predicted"/>
<reference evidence="2 3" key="1">
    <citation type="submission" date="2015-07" db="EMBL/GenBank/DDBJ databases">
        <authorList>
            <person name="Noorani M."/>
        </authorList>
    </citation>
    <scope>NUCLEOTIDE SEQUENCE [LARGE SCALE GENOMIC DNA]</scope>
    <source>
        <strain evidence="3">ATCC 25104 / DSM 625 / JCM 10724 / NBRC 103206 / NCIMB 11243 / YT-1</strain>
    </source>
</reference>
<feature type="compositionally biased region" description="Gly residues" evidence="1">
    <location>
        <begin position="291"/>
        <end position="303"/>
    </location>
</feature>
<feature type="region of interest" description="Disordered" evidence="1">
    <location>
        <begin position="1"/>
        <end position="65"/>
    </location>
</feature>
<feature type="compositionally biased region" description="Low complexity" evidence="1">
    <location>
        <begin position="13"/>
        <end position="31"/>
    </location>
</feature>
<accession>A0A0M9ABY8</accession>
<organism evidence="2 3">
    <name type="scientific">Thermus aquaticus</name>
    <dbReference type="NCBI Taxonomy" id="271"/>
    <lineage>
        <taxon>Bacteria</taxon>
        <taxon>Thermotogati</taxon>
        <taxon>Deinococcota</taxon>
        <taxon>Deinococci</taxon>
        <taxon>Thermales</taxon>
        <taxon>Thermaceae</taxon>
        <taxon>Thermus</taxon>
    </lineage>
</organism>
<feature type="compositionally biased region" description="Gly residues" evidence="1">
    <location>
        <begin position="129"/>
        <end position="162"/>
    </location>
</feature>
<dbReference type="AlphaFoldDB" id="A0A0M9ABY8"/>
<feature type="region of interest" description="Disordered" evidence="1">
    <location>
        <begin position="119"/>
        <end position="303"/>
    </location>
</feature>
<protein>
    <submittedName>
        <fullName evidence="2">Uncharacterized protein</fullName>
    </submittedName>
</protein>
<comment type="caution">
    <text evidence="2">The sequence shown here is derived from an EMBL/GenBank/DDBJ whole genome shotgun (WGS) entry which is preliminary data.</text>
</comment>
<feature type="compositionally biased region" description="Basic and acidic residues" evidence="1">
    <location>
        <begin position="262"/>
        <end position="290"/>
    </location>
</feature>
<feature type="compositionally biased region" description="Gly residues" evidence="1">
    <location>
        <begin position="40"/>
        <end position="51"/>
    </location>
</feature>